<dbReference type="Pfam" id="PF01070">
    <property type="entry name" value="FMN_dh"/>
    <property type="match status" value="1"/>
</dbReference>
<evidence type="ECO:0000256" key="3">
    <source>
        <dbReference type="ARBA" id="ARBA00024042"/>
    </source>
</evidence>
<feature type="binding site" evidence="7">
    <location>
        <position position="268"/>
    </location>
    <ligand>
        <name>FMN</name>
        <dbReference type="ChEBI" id="CHEBI:58210"/>
    </ligand>
</feature>
<feature type="binding site" evidence="7">
    <location>
        <begin position="323"/>
        <end position="327"/>
    </location>
    <ligand>
        <name>FMN</name>
        <dbReference type="ChEBI" id="CHEBI:58210"/>
    </ligand>
</feature>
<evidence type="ECO:0000256" key="6">
    <source>
        <dbReference type="PIRSR" id="PIRSR000138-1"/>
    </source>
</evidence>
<name>A0A0D2D7L7_9EURO</name>
<feature type="binding site" evidence="7">
    <location>
        <begin position="346"/>
        <end position="347"/>
    </location>
    <ligand>
        <name>FMN</name>
        <dbReference type="ChEBI" id="CHEBI:58210"/>
    </ligand>
</feature>
<dbReference type="PROSITE" id="PS00557">
    <property type="entry name" value="FMN_HYDROXY_ACID_DH_1"/>
    <property type="match status" value="1"/>
</dbReference>
<organism evidence="10 11">
    <name type="scientific">Exophiala oligosperma</name>
    <dbReference type="NCBI Taxonomy" id="215243"/>
    <lineage>
        <taxon>Eukaryota</taxon>
        <taxon>Fungi</taxon>
        <taxon>Dikarya</taxon>
        <taxon>Ascomycota</taxon>
        <taxon>Pezizomycotina</taxon>
        <taxon>Eurotiomycetes</taxon>
        <taxon>Chaetothyriomycetidae</taxon>
        <taxon>Chaetothyriales</taxon>
        <taxon>Herpotrichiellaceae</taxon>
        <taxon>Exophiala</taxon>
    </lineage>
</organism>
<dbReference type="AlphaFoldDB" id="A0A0D2D7L7"/>
<dbReference type="InterPro" id="IPR008259">
    <property type="entry name" value="FMN_hydac_DH_AS"/>
</dbReference>
<feature type="region of interest" description="Disordered" evidence="8">
    <location>
        <begin position="188"/>
        <end position="226"/>
    </location>
</feature>
<evidence type="ECO:0000256" key="4">
    <source>
        <dbReference type="ARBA" id="ARBA00073420"/>
    </source>
</evidence>
<dbReference type="OrthoDB" id="1925334at2759"/>
<keyword evidence="7" id="KW-0285">Flavoprotein</keyword>
<evidence type="ECO:0000313" key="11">
    <source>
        <dbReference type="Proteomes" id="UP000053342"/>
    </source>
</evidence>
<feature type="binding site" evidence="7">
    <location>
        <position position="290"/>
    </location>
    <ligand>
        <name>FMN</name>
        <dbReference type="ChEBI" id="CHEBI:58210"/>
    </ligand>
</feature>
<feature type="binding site" evidence="7">
    <location>
        <position position="295"/>
    </location>
    <ligand>
        <name>glyoxylate</name>
        <dbReference type="ChEBI" id="CHEBI:36655"/>
    </ligand>
</feature>
<dbReference type="Gene3D" id="3.20.20.70">
    <property type="entry name" value="Aldolase class I"/>
    <property type="match status" value="1"/>
</dbReference>
<feature type="binding site" evidence="7">
    <location>
        <begin position="81"/>
        <end position="83"/>
    </location>
    <ligand>
        <name>FMN</name>
        <dbReference type="ChEBI" id="CHEBI:58210"/>
    </ligand>
</feature>
<dbReference type="GeneID" id="27361006"/>
<evidence type="ECO:0000313" key="10">
    <source>
        <dbReference type="EMBL" id="KIW39128.1"/>
    </source>
</evidence>
<keyword evidence="2" id="KW-0560">Oxidoreductase</keyword>
<sequence>MEHDLDCLTIAELEKLATQRMDRQTRDYYNEGADSGTTVRENESAYQKYRLRPRVLRNVSKVDSSVNVFGTRCSVPFGVAPAAMQKLAHEEGELATAHACQEKGVVMGLSSFSTTALEDVRAASGNTPNVLQLYLFEDREQSRKLIERAKKVGYSAVVLTVDTPLLGRRNLEIRNQFRLPGHLRAANFDLDNEGRGSRSSRSECSDTAFSKDHSAAAKSTAANYREGRRVLPTGPVTFHTHGPNPTLEWDECIPWLKAQASPMQVWVKGIMTAEDAALAVGHHVDGIIVSNHGGRQLDGTLATLDALPEIVAAVNHRIPVHIDGGIRHGTDIFKALALGADFCWIGRPMLWGLAYKGQAGVELCLRLLTDEFQLCMGLAGVARVADIGPQFLYRVKASEFLSRL</sequence>
<dbReference type="InterPro" id="IPR037396">
    <property type="entry name" value="FMN_HAD"/>
</dbReference>
<feature type="binding site" evidence="7">
    <location>
        <position position="134"/>
    </location>
    <ligand>
        <name>glyoxylate</name>
        <dbReference type="ChEBI" id="CHEBI:36655"/>
    </ligand>
</feature>
<dbReference type="CDD" id="cd02809">
    <property type="entry name" value="alpha_hydroxyacid_oxid_FMN"/>
    <property type="match status" value="1"/>
</dbReference>
<keyword evidence="11" id="KW-1185">Reference proteome</keyword>
<evidence type="ECO:0000256" key="1">
    <source>
        <dbReference type="ARBA" id="ARBA00001917"/>
    </source>
</evidence>
<proteinExistence type="inferred from homology"/>
<dbReference type="GO" id="GO:0016491">
    <property type="term" value="F:oxidoreductase activity"/>
    <property type="evidence" value="ECO:0007669"/>
    <property type="project" value="UniProtKB-KW"/>
</dbReference>
<protein>
    <recommendedName>
        <fullName evidence="4">Oxidase FUB9</fullName>
    </recommendedName>
    <alternativeName>
        <fullName evidence="5">Fusaric acid biosynthesis protein 9</fullName>
    </alternativeName>
</protein>
<dbReference type="Proteomes" id="UP000053342">
    <property type="component" value="Unassembled WGS sequence"/>
</dbReference>
<evidence type="ECO:0000259" key="9">
    <source>
        <dbReference type="PROSITE" id="PS51349"/>
    </source>
</evidence>
<evidence type="ECO:0000256" key="7">
    <source>
        <dbReference type="PIRSR" id="PIRSR000138-2"/>
    </source>
</evidence>
<dbReference type="EMBL" id="KN847340">
    <property type="protein sequence ID" value="KIW39128.1"/>
    <property type="molecule type" value="Genomic_DNA"/>
</dbReference>
<dbReference type="STRING" id="215243.A0A0D2D7L7"/>
<dbReference type="RefSeq" id="XP_016259344.1">
    <property type="nucleotide sequence ID" value="XM_016410322.1"/>
</dbReference>
<evidence type="ECO:0000256" key="5">
    <source>
        <dbReference type="ARBA" id="ARBA00083297"/>
    </source>
</evidence>
<dbReference type="PANTHER" id="PTHR10578:SF149">
    <property type="entry name" value="2-HYDROXYACID OXIDASE 2"/>
    <property type="match status" value="1"/>
</dbReference>
<accession>A0A0D2D7L7</accession>
<keyword evidence="7" id="KW-0288">FMN</keyword>
<dbReference type="GO" id="GO:0005737">
    <property type="term" value="C:cytoplasm"/>
    <property type="evidence" value="ECO:0007669"/>
    <property type="project" value="UniProtKB-ARBA"/>
</dbReference>
<feature type="binding site" evidence="7">
    <location>
        <position position="132"/>
    </location>
    <ligand>
        <name>glyoxylate</name>
        <dbReference type="ChEBI" id="CHEBI:36655"/>
    </ligand>
</feature>
<feature type="binding site" evidence="7">
    <location>
        <position position="110"/>
    </location>
    <ligand>
        <name>FMN</name>
        <dbReference type="ChEBI" id="CHEBI:58210"/>
    </ligand>
</feature>
<feature type="binding site" evidence="7">
    <location>
        <position position="28"/>
    </location>
    <ligand>
        <name>glyoxylate</name>
        <dbReference type="ChEBI" id="CHEBI:36655"/>
    </ligand>
</feature>
<feature type="binding site" evidence="7">
    <location>
        <position position="292"/>
    </location>
    <ligand>
        <name>glyoxylate</name>
        <dbReference type="ChEBI" id="CHEBI:36655"/>
    </ligand>
</feature>
<dbReference type="HOGENOM" id="CLU_020639_6_1_1"/>
<evidence type="ECO:0000256" key="2">
    <source>
        <dbReference type="ARBA" id="ARBA00023002"/>
    </source>
</evidence>
<comment type="cofactor">
    <cofactor evidence="1">
        <name>FMN</name>
        <dbReference type="ChEBI" id="CHEBI:58210"/>
    </cofactor>
</comment>
<dbReference type="InterPro" id="IPR012133">
    <property type="entry name" value="Alpha-hydoxy_acid_DH_FMN"/>
</dbReference>
<dbReference type="PROSITE" id="PS51349">
    <property type="entry name" value="FMN_HYDROXY_ACID_DH_2"/>
    <property type="match status" value="1"/>
</dbReference>
<dbReference type="FunFam" id="3.20.20.70:FF:000056">
    <property type="entry name" value="hydroxyacid oxidase 2"/>
    <property type="match status" value="1"/>
</dbReference>
<feature type="active site" description="Proton acceptor" evidence="6">
    <location>
        <position position="292"/>
    </location>
</feature>
<dbReference type="SUPFAM" id="SSF51395">
    <property type="entry name" value="FMN-linked oxidoreductases"/>
    <property type="match status" value="1"/>
</dbReference>
<dbReference type="PANTHER" id="PTHR10578">
    <property type="entry name" value="S -2-HYDROXY-ACID OXIDASE-RELATED"/>
    <property type="match status" value="1"/>
</dbReference>
<dbReference type="PIRSF" id="PIRSF000138">
    <property type="entry name" value="Al-hdrx_acd_dh"/>
    <property type="match status" value="1"/>
</dbReference>
<gene>
    <name evidence="10" type="ORF">PV06_08932</name>
</gene>
<feature type="binding site" evidence="7">
    <location>
        <position position="160"/>
    </location>
    <ligand>
        <name>FMN</name>
        <dbReference type="ChEBI" id="CHEBI:58210"/>
    </ligand>
</feature>
<evidence type="ECO:0000256" key="8">
    <source>
        <dbReference type="SAM" id="MobiDB-lite"/>
    </source>
</evidence>
<feature type="domain" description="FMN hydroxy acid dehydrogenase" evidence="9">
    <location>
        <begin position="2"/>
        <end position="397"/>
    </location>
</feature>
<comment type="similarity">
    <text evidence="3">Belongs to the FMN-dependent alpha-hydroxy acid dehydrogenase family.</text>
</comment>
<dbReference type="InterPro" id="IPR013785">
    <property type="entry name" value="Aldolase_TIM"/>
</dbReference>
<dbReference type="GO" id="GO:0010181">
    <property type="term" value="F:FMN binding"/>
    <property type="evidence" value="ECO:0007669"/>
    <property type="project" value="InterPro"/>
</dbReference>
<dbReference type="VEuPathDB" id="FungiDB:PV06_08932"/>
<feature type="compositionally biased region" description="Basic and acidic residues" evidence="8">
    <location>
        <begin position="192"/>
        <end position="215"/>
    </location>
</feature>
<reference evidence="10 11" key="1">
    <citation type="submission" date="2015-01" db="EMBL/GenBank/DDBJ databases">
        <title>The Genome Sequence of Exophiala oligosperma CBS72588.</title>
        <authorList>
            <consortium name="The Broad Institute Genomics Platform"/>
            <person name="Cuomo C."/>
            <person name="de Hoog S."/>
            <person name="Gorbushina A."/>
            <person name="Stielow B."/>
            <person name="Teixiera M."/>
            <person name="Abouelleil A."/>
            <person name="Chapman S.B."/>
            <person name="Priest M."/>
            <person name="Young S.K."/>
            <person name="Wortman J."/>
            <person name="Nusbaum C."/>
            <person name="Birren B."/>
        </authorList>
    </citation>
    <scope>NUCLEOTIDE SEQUENCE [LARGE SCALE GENOMIC DNA]</scope>
    <source>
        <strain evidence="10 11">CBS 72588</strain>
    </source>
</reference>
<feature type="binding site" evidence="7">
    <location>
        <position position="169"/>
    </location>
    <ligand>
        <name>glyoxylate</name>
        <dbReference type="ChEBI" id="CHEBI:36655"/>
    </ligand>
</feature>
<dbReference type="InterPro" id="IPR000262">
    <property type="entry name" value="FMN-dep_DH"/>
</dbReference>